<evidence type="ECO:0008006" key="4">
    <source>
        <dbReference type="Google" id="ProtNLM"/>
    </source>
</evidence>
<gene>
    <name evidence="2" type="ORF">SAMN05444278_10593</name>
</gene>
<accession>A0A1M4W5J9</accession>
<keyword evidence="3" id="KW-1185">Reference proteome</keyword>
<organism evidence="2 3">
    <name type="scientific">Psychroflexus salarius</name>
    <dbReference type="NCBI Taxonomy" id="1155689"/>
    <lineage>
        <taxon>Bacteria</taxon>
        <taxon>Pseudomonadati</taxon>
        <taxon>Bacteroidota</taxon>
        <taxon>Flavobacteriia</taxon>
        <taxon>Flavobacteriales</taxon>
        <taxon>Flavobacteriaceae</taxon>
        <taxon>Psychroflexus</taxon>
    </lineage>
</organism>
<reference evidence="2 3" key="1">
    <citation type="submission" date="2016-11" db="EMBL/GenBank/DDBJ databases">
        <authorList>
            <person name="Jaros S."/>
            <person name="Januszkiewicz K."/>
            <person name="Wedrychowicz H."/>
        </authorList>
    </citation>
    <scope>NUCLEOTIDE SEQUENCE [LARGE SCALE GENOMIC DNA]</scope>
    <source>
        <strain evidence="2 3">DSM 25661</strain>
    </source>
</reference>
<proteinExistence type="predicted"/>
<dbReference type="Proteomes" id="UP000184462">
    <property type="component" value="Unassembled WGS sequence"/>
</dbReference>
<dbReference type="Pfam" id="PF16119">
    <property type="entry name" value="DUF4835"/>
    <property type="match status" value="1"/>
</dbReference>
<feature type="signal peptide" evidence="1">
    <location>
        <begin position="1"/>
        <end position="22"/>
    </location>
</feature>
<keyword evidence="1" id="KW-0732">Signal</keyword>
<dbReference type="STRING" id="1155689.SAMN05444278_10593"/>
<dbReference type="EMBL" id="FQTW01000005">
    <property type="protein sequence ID" value="SHE76544.1"/>
    <property type="molecule type" value="Genomic_DNA"/>
</dbReference>
<evidence type="ECO:0000256" key="1">
    <source>
        <dbReference type="SAM" id="SignalP"/>
    </source>
</evidence>
<dbReference type="OrthoDB" id="9773381at2"/>
<evidence type="ECO:0000313" key="3">
    <source>
        <dbReference type="Proteomes" id="UP000184462"/>
    </source>
</evidence>
<dbReference type="RefSeq" id="WP_073193019.1">
    <property type="nucleotide sequence ID" value="NZ_FQTW01000005.1"/>
</dbReference>
<sequence length="298" mass="34192">MLNTVKFSFILIALICFSTVNAQEFNAEVVVDAQQTGKNQLTVFKTLEQQLTEFINRNSWSSYQLENHQKINCSFFIIVKSFNNNQFQASLQVQASRPIYGSDKFSPILNFKDNELSFTYKEFQVFNYSPNSFENNLISVISFYLKTILGLDADSFEELSGNSFFEEANQIVNYSQQRGSGWLISGNANSRAALNRDLLSNNFQEFRQAFYEYHRLGLDQFYSDPDLAKAKIVSALNKVQAVNNRRPNSILVRTFFDAKANEILEIFSGGNPENHEAVKNMLQKVAPIHSRSWRQIKS</sequence>
<dbReference type="InterPro" id="IPR032274">
    <property type="entry name" value="DUF4835"/>
</dbReference>
<name>A0A1M4W5J9_9FLAO</name>
<evidence type="ECO:0000313" key="2">
    <source>
        <dbReference type="EMBL" id="SHE76544.1"/>
    </source>
</evidence>
<dbReference type="AlphaFoldDB" id="A0A1M4W5J9"/>
<feature type="chain" id="PRO_5012974061" description="DUF4835 domain-containing protein" evidence="1">
    <location>
        <begin position="23"/>
        <end position="298"/>
    </location>
</feature>
<protein>
    <recommendedName>
        <fullName evidence="4">DUF4835 domain-containing protein</fullName>
    </recommendedName>
</protein>